<name>A0ABR3FST1_9AGAR</name>
<evidence type="ECO:0000313" key="2">
    <source>
        <dbReference type="EMBL" id="KAL0578385.1"/>
    </source>
</evidence>
<evidence type="ECO:0000313" key="3">
    <source>
        <dbReference type="Proteomes" id="UP001465976"/>
    </source>
</evidence>
<feature type="region of interest" description="Disordered" evidence="1">
    <location>
        <begin position="146"/>
        <end position="232"/>
    </location>
</feature>
<keyword evidence="3" id="KW-1185">Reference proteome</keyword>
<protein>
    <submittedName>
        <fullName evidence="2">Uncharacterized protein</fullName>
    </submittedName>
</protein>
<dbReference type="EMBL" id="JBAHYK010000101">
    <property type="protein sequence ID" value="KAL0578385.1"/>
    <property type="molecule type" value="Genomic_DNA"/>
</dbReference>
<comment type="caution">
    <text evidence="2">The sequence shown here is derived from an EMBL/GenBank/DDBJ whole genome shotgun (WGS) entry which is preliminary data.</text>
</comment>
<feature type="region of interest" description="Disordered" evidence="1">
    <location>
        <begin position="86"/>
        <end position="116"/>
    </location>
</feature>
<feature type="region of interest" description="Disordered" evidence="1">
    <location>
        <begin position="1"/>
        <end position="24"/>
    </location>
</feature>
<organism evidence="2 3">
    <name type="scientific">Marasmius crinis-equi</name>
    <dbReference type="NCBI Taxonomy" id="585013"/>
    <lineage>
        <taxon>Eukaryota</taxon>
        <taxon>Fungi</taxon>
        <taxon>Dikarya</taxon>
        <taxon>Basidiomycota</taxon>
        <taxon>Agaricomycotina</taxon>
        <taxon>Agaricomycetes</taxon>
        <taxon>Agaricomycetidae</taxon>
        <taxon>Agaricales</taxon>
        <taxon>Marasmiineae</taxon>
        <taxon>Marasmiaceae</taxon>
        <taxon>Marasmius</taxon>
    </lineage>
</organism>
<gene>
    <name evidence="2" type="ORF">V5O48_003606</name>
</gene>
<accession>A0ABR3FST1</accession>
<sequence length="232" mass="25610">MGSPGGYTKQNDQEDRKSLLDALEDLPLKGFQEIDASPSTGITSLPTPQVEAPHLNLAEVVEPSSQIPQTTSLLYMKFPDPPNAPFIKDMDSFTDGSGEGSFDSIPAGSTDEFGRPIPPVNTFFISQLRDDHDTLKSIEQWREEVYSHTPTALQLDNEDFPPDPSSCSSSSPPSKRPRSLASDDEVRRIRRRAHSDVCQPPIIFMERKRSLPSMGTGYDHQHSHSVPPPAPD</sequence>
<reference evidence="2 3" key="1">
    <citation type="submission" date="2024-02" db="EMBL/GenBank/DDBJ databases">
        <title>A draft genome for the cacao thread blight pathogen Marasmius crinis-equi.</title>
        <authorList>
            <person name="Cohen S.P."/>
            <person name="Baruah I.K."/>
            <person name="Amoako-Attah I."/>
            <person name="Bukari Y."/>
            <person name="Meinhardt L.W."/>
            <person name="Bailey B.A."/>
        </authorList>
    </citation>
    <scope>NUCLEOTIDE SEQUENCE [LARGE SCALE GENOMIC DNA]</scope>
    <source>
        <strain evidence="2 3">GH-76</strain>
    </source>
</reference>
<proteinExistence type="predicted"/>
<evidence type="ECO:0000256" key="1">
    <source>
        <dbReference type="SAM" id="MobiDB-lite"/>
    </source>
</evidence>
<dbReference type="Proteomes" id="UP001465976">
    <property type="component" value="Unassembled WGS sequence"/>
</dbReference>